<evidence type="ECO:0008006" key="3">
    <source>
        <dbReference type="Google" id="ProtNLM"/>
    </source>
</evidence>
<evidence type="ECO:0000313" key="2">
    <source>
        <dbReference type="Proteomes" id="UP000425960"/>
    </source>
</evidence>
<sequence>MERTDVLVSGGSATGIAAATTGKTFYPDKSFTLLRKEKQVMVPCGIP</sequence>
<gene>
    <name evidence="1" type="ORF">DSCO28_29250</name>
</gene>
<dbReference type="AlphaFoldDB" id="A0A5K7ZQB0"/>
<dbReference type="EMBL" id="AP021876">
    <property type="protein sequence ID" value="BBO82359.1"/>
    <property type="molecule type" value="Genomic_DNA"/>
</dbReference>
<evidence type="ECO:0000313" key="1">
    <source>
        <dbReference type="EMBL" id="BBO82359.1"/>
    </source>
</evidence>
<proteinExistence type="predicted"/>
<dbReference type="RefSeq" id="WP_197910468.1">
    <property type="nucleotide sequence ID" value="NZ_AP021876.1"/>
</dbReference>
<dbReference type="KEGG" id="dov:DSCO28_29250"/>
<organism evidence="1 2">
    <name type="scientific">Desulfosarcina ovata subsp. sediminis</name>
    <dbReference type="NCBI Taxonomy" id="885957"/>
    <lineage>
        <taxon>Bacteria</taxon>
        <taxon>Pseudomonadati</taxon>
        <taxon>Thermodesulfobacteriota</taxon>
        <taxon>Desulfobacteria</taxon>
        <taxon>Desulfobacterales</taxon>
        <taxon>Desulfosarcinaceae</taxon>
        <taxon>Desulfosarcina</taxon>
    </lineage>
</organism>
<dbReference type="Proteomes" id="UP000425960">
    <property type="component" value="Chromosome"/>
</dbReference>
<reference evidence="1 2" key="1">
    <citation type="submission" date="2019-11" db="EMBL/GenBank/DDBJ databases">
        <title>Comparative genomics of hydrocarbon-degrading Desulfosarcina strains.</title>
        <authorList>
            <person name="Watanabe M."/>
            <person name="Kojima H."/>
            <person name="Fukui M."/>
        </authorList>
    </citation>
    <scope>NUCLEOTIDE SEQUENCE [LARGE SCALE GENOMIC DNA]</scope>
    <source>
        <strain evidence="1 2">28bB2T</strain>
    </source>
</reference>
<protein>
    <recommendedName>
        <fullName evidence="3">Pyridine nucleotide-disulphide oxidoreductase N-terminal domain-containing protein</fullName>
    </recommendedName>
</protein>
<name>A0A5K7ZQB0_9BACT</name>
<accession>A0A5K7ZQB0</accession>